<dbReference type="EMBL" id="BLWA01000030">
    <property type="protein sequence ID" value="GFM95072.1"/>
    <property type="molecule type" value="Genomic_DNA"/>
</dbReference>
<dbReference type="RefSeq" id="WP_025258073.1">
    <property type="nucleotide sequence ID" value="NZ_BLWA01000030.1"/>
</dbReference>
<sequence>MKNKFEAAIDNDEISKFFKGEGTYFARGSDWGDHLYVSNWQIMCSTLKKQKPAQSLLTHIFEEYLRYLDDSYNDAESLLRNISSYYTLKNKIPFLSDENYDLIESLDSVSKIIVGRLFRFLREEYDIKNKDLPNNTFPQEIESLIKKGCTIDLEKL</sequence>
<dbReference type="GeneID" id="45540440"/>
<gene>
    <name evidence="1" type="ORF">PSCICP_50440</name>
</gene>
<accession>A0ABQ1DVR6</accession>
<evidence type="ECO:0000313" key="2">
    <source>
        <dbReference type="Proteomes" id="UP000614982"/>
    </source>
</evidence>
<reference evidence="1 2" key="1">
    <citation type="submission" date="2020-05" db="EMBL/GenBank/DDBJ databases">
        <title>Genetic diversity of Pseudomonas cichorii.</title>
        <authorList>
            <person name="Tani S."/>
            <person name="Yagi H."/>
            <person name="Hashimoto S."/>
            <person name="Iiyama K."/>
            <person name="Furuya N."/>
        </authorList>
    </citation>
    <scope>NUCLEOTIDE SEQUENCE [LARGE SCALE GENOMIC DNA]</scope>
    <source>
        <strain evidence="1 2">LMG 2162</strain>
    </source>
</reference>
<evidence type="ECO:0000313" key="1">
    <source>
        <dbReference type="EMBL" id="GFM95072.1"/>
    </source>
</evidence>
<name>A0ABQ1DVR6_PSECI</name>
<comment type="caution">
    <text evidence="1">The sequence shown here is derived from an EMBL/GenBank/DDBJ whole genome shotgun (WGS) entry which is preliminary data.</text>
</comment>
<protein>
    <submittedName>
        <fullName evidence="1">Uncharacterized protein</fullName>
    </submittedName>
</protein>
<organism evidence="1 2">
    <name type="scientific">Pseudomonas cichorii</name>
    <dbReference type="NCBI Taxonomy" id="36746"/>
    <lineage>
        <taxon>Bacteria</taxon>
        <taxon>Pseudomonadati</taxon>
        <taxon>Pseudomonadota</taxon>
        <taxon>Gammaproteobacteria</taxon>
        <taxon>Pseudomonadales</taxon>
        <taxon>Pseudomonadaceae</taxon>
        <taxon>Pseudomonas</taxon>
    </lineage>
</organism>
<keyword evidence="2" id="KW-1185">Reference proteome</keyword>
<proteinExistence type="predicted"/>
<dbReference type="Proteomes" id="UP000614982">
    <property type="component" value="Unassembled WGS sequence"/>
</dbReference>